<dbReference type="AlphaFoldDB" id="A0A1I8JM08"/>
<accession>A0A1I8JM08</accession>
<feature type="region of interest" description="Disordered" evidence="1">
    <location>
        <begin position="233"/>
        <end position="259"/>
    </location>
</feature>
<name>A0A1I8JM08_9PLAT</name>
<evidence type="ECO:0000313" key="2">
    <source>
        <dbReference type="Proteomes" id="UP000095280"/>
    </source>
</evidence>
<evidence type="ECO:0000313" key="3">
    <source>
        <dbReference type="WBParaSite" id="snap_masked-unitig_22448-processed-gene-0.0-mRNA-1"/>
    </source>
</evidence>
<feature type="compositionally biased region" description="Polar residues" evidence="1">
    <location>
        <begin position="325"/>
        <end position="349"/>
    </location>
</feature>
<organism evidence="2 3">
    <name type="scientific">Macrostomum lignano</name>
    <dbReference type="NCBI Taxonomy" id="282301"/>
    <lineage>
        <taxon>Eukaryota</taxon>
        <taxon>Metazoa</taxon>
        <taxon>Spiralia</taxon>
        <taxon>Lophotrochozoa</taxon>
        <taxon>Platyhelminthes</taxon>
        <taxon>Rhabditophora</taxon>
        <taxon>Macrostomorpha</taxon>
        <taxon>Macrostomida</taxon>
        <taxon>Macrostomidae</taxon>
        <taxon>Macrostomum</taxon>
    </lineage>
</organism>
<sequence length="496" mass="52535">ASWTSLDTDDKYSSDFKLSLDLVRVAAGQAASGRAAAPGTASRRATRSSPSCGADFMRDGEAPRPLASPGLAAGRQRAGCTRRRRRRAAAAAARTTEAAAREGGSSFFDTLDWAALRGAGAISAQTANSASRSSSSATTALATYEAEALLRAAHREKPSGIAPRPKPRGGADCLAAVLAISADLEAIARRLTNVSAGVADLLGFGGGGGGWRQQRRPEPSGLVGLGCARPNPTPTCSATCSPRLQLPPQRLRGRRQRRLPKAPYVVDDFFSAVPEFHSRRRRRGQSDLLDFGPSTGEGKPGRSRHQQKSRSSSRLSRNRRESLPSAGQQQRSRSPTNSRSNFSQQQPVTAATDPSLLLHRPPLAPVAGGGGLFDDLLKGAGHGNFVGAAQNQRKEPRSLHEMRHQARAGSLWTRSAPKLARSENVRVALLCSLHTAVVWEGLPLDAGVHGRPGVRGTSGPGTRRHEAFSKLVFVELNDAWSAFEESGHEAASIEAG</sequence>
<evidence type="ECO:0000256" key="1">
    <source>
        <dbReference type="SAM" id="MobiDB-lite"/>
    </source>
</evidence>
<protein>
    <submittedName>
        <fullName evidence="3">Protein kinase domain-containing protein</fullName>
    </submittedName>
</protein>
<proteinExistence type="predicted"/>
<feature type="region of interest" description="Disordered" evidence="1">
    <location>
        <begin position="277"/>
        <end position="355"/>
    </location>
</feature>
<dbReference type="Proteomes" id="UP000095280">
    <property type="component" value="Unplaced"/>
</dbReference>
<reference evidence="3" key="1">
    <citation type="submission" date="2016-11" db="UniProtKB">
        <authorList>
            <consortium name="WormBaseParasite"/>
        </authorList>
    </citation>
    <scope>IDENTIFICATION</scope>
</reference>
<keyword evidence="2" id="KW-1185">Reference proteome</keyword>
<dbReference type="WBParaSite" id="snap_masked-unitig_22448-processed-gene-0.0-mRNA-1">
    <property type="protein sequence ID" value="snap_masked-unitig_22448-processed-gene-0.0-mRNA-1"/>
    <property type="gene ID" value="snap_masked-unitig_22448-processed-gene-0.0"/>
</dbReference>
<feature type="compositionally biased region" description="Low complexity" evidence="1">
    <location>
        <begin position="31"/>
        <end position="51"/>
    </location>
</feature>
<feature type="region of interest" description="Disordered" evidence="1">
    <location>
        <begin position="31"/>
        <end position="97"/>
    </location>
</feature>